<dbReference type="PROSITE" id="PS01047">
    <property type="entry name" value="HMA_1"/>
    <property type="match status" value="1"/>
</dbReference>
<keyword evidence="3" id="KW-1185">Reference proteome</keyword>
<dbReference type="GO" id="GO:0042383">
    <property type="term" value="C:sarcolemma"/>
    <property type="evidence" value="ECO:0007669"/>
    <property type="project" value="TreeGrafter"/>
</dbReference>
<dbReference type="GO" id="GO:0007411">
    <property type="term" value="P:axon guidance"/>
    <property type="evidence" value="ECO:0007669"/>
    <property type="project" value="TreeGrafter"/>
</dbReference>
<evidence type="ECO:0000313" key="3">
    <source>
        <dbReference type="Proteomes" id="UP000887013"/>
    </source>
</evidence>
<dbReference type="GO" id="GO:0021675">
    <property type="term" value="P:nerve development"/>
    <property type="evidence" value="ECO:0007669"/>
    <property type="project" value="TreeGrafter"/>
</dbReference>
<dbReference type="Pfam" id="PF05345">
    <property type="entry name" value="He_PIG"/>
    <property type="match status" value="1"/>
</dbReference>
<dbReference type="PANTHER" id="PTHR21559:SF21">
    <property type="entry name" value="DYSTROGLYCAN 1"/>
    <property type="match status" value="1"/>
</dbReference>
<dbReference type="AlphaFoldDB" id="A0A8X6QVG2"/>
<gene>
    <name evidence="2" type="primary">NCL1_28843</name>
    <name evidence="2" type="ORF">NPIL_688521</name>
</gene>
<feature type="chain" id="PRO_5036504268" evidence="1">
    <location>
        <begin position="27"/>
        <end position="104"/>
    </location>
</feature>
<accession>A0A8X6QVG2</accession>
<dbReference type="CDD" id="cd11303">
    <property type="entry name" value="Dystroglycan_repeat"/>
    <property type="match status" value="1"/>
</dbReference>
<protein>
    <submittedName>
        <fullName evidence="2">Dystroglycan</fullName>
    </submittedName>
</protein>
<dbReference type="GO" id="GO:0005509">
    <property type="term" value="F:calcium ion binding"/>
    <property type="evidence" value="ECO:0007669"/>
    <property type="project" value="InterPro"/>
</dbReference>
<feature type="signal peptide" evidence="1">
    <location>
        <begin position="1"/>
        <end position="26"/>
    </location>
</feature>
<dbReference type="InterPro" id="IPR017969">
    <property type="entry name" value="Heavy-metal-associated_CS"/>
</dbReference>
<evidence type="ECO:0000313" key="2">
    <source>
        <dbReference type="EMBL" id="GFU32849.1"/>
    </source>
</evidence>
<reference evidence="2" key="1">
    <citation type="submission" date="2020-08" db="EMBL/GenBank/DDBJ databases">
        <title>Multicomponent nature underlies the extraordinary mechanical properties of spider dragline silk.</title>
        <authorList>
            <person name="Kono N."/>
            <person name="Nakamura H."/>
            <person name="Mori M."/>
            <person name="Yoshida Y."/>
            <person name="Ohtoshi R."/>
            <person name="Malay A.D."/>
            <person name="Moran D.A.P."/>
            <person name="Tomita M."/>
            <person name="Numata K."/>
            <person name="Arakawa K."/>
        </authorList>
    </citation>
    <scope>NUCLEOTIDE SEQUENCE</scope>
</reference>
<dbReference type="SUPFAM" id="SSF49313">
    <property type="entry name" value="Cadherin-like"/>
    <property type="match status" value="1"/>
</dbReference>
<dbReference type="Gene3D" id="2.60.40.10">
    <property type="entry name" value="Immunoglobulins"/>
    <property type="match status" value="1"/>
</dbReference>
<comment type="caution">
    <text evidence="2">The sequence shown here is derived from an EMBL/GenBank/DDBJ whole genome shotgun (WGS) entry which is preliminary data.</text>
</comment>
<dbReference type="PANTHER" id="PTHR21559">
    <property type="entry name" value="DYSTROGLYCAN-RELATED"/>
    <property type="match status" value="1"/>
</dbReference>
<dbReference type="GO" id="GO:0002009">
    <property type="term" value="P:morphogenesis of an epithelium"/>
    <property type="evidence" value="ECO:0007669"/>
    <property type="project" value="TreeGrafter"/>
</dbReference>
<dbReference type="OrthoDB" id="5990676at2759"/>
<dbReference type="GO" id="GO:0043236">
    <property type="term" value="F:laminin binding"/>
    <property type="evidence" value="ECO:0007669"/>
    <property type="project" value="TreeGrafter"/>
</dbReference>
<evidence type="ECO:0000256" key="1">
    <source>
        <dbReference type="SAM" id="SignalP"/>
    </source>
</evidence>
<dbReference type="InterPro" id="IPR013783">
    <property type="entry name" value="Ig-like_fold"/>
</dbReference>
<proteinExistence type="predicted"/>
<name>A0A8X6QVG2_NEPPI</name>
<sequence length="104" mass="11554">MTKSVRGFLPLFQLWCITCAVALSNALQRNQGIADTRAHVGRIFKLLIPKNAFEGAIERYEVTEAGEGSLPSWLEFDPNQQIFRGVPSTTDIGQLYVCIKVIGK</sequence>
<dbReference type="EMBL" id="BMAW01129975">
    <property type="protein sequence ID" value="GFU32849.1"/>
    <property type="molecule type" value="Genomic_DNA"/>
</dbReference>
<organism evidence="2 3">
    <name type="scientific">Nephila pilipes</name>
    <name type="common">Giant wood spider</name>
    <name type="synonym">Nephila maculata</name>
    <dbReference type="NCBI Taxonomy" id="299642"/>
    <lineage>
        <taxon>Eukaryota</taxon>
        <taxon>Metazoa</taxon>
        <taxon>Ecdysozoa</taxon>
        <taxon>Arthropoda</taxon>
        <taxon>Chelicerata</taxon>
        <taxon>Arachnida</taxon>
        <taxon>Araneae</taxon>
        <taxon>Araneomorphae</taxon>
        <taxon>Entelegynae</taxon>
        <taxon>Araneoidea</taxon>
        <taxon>Nephilidae</taxon>
        <taxon>Nephila</taxon>
    </lineage>
</organism>
<dbReference type="Proteomes" id="UP000887013">
    <property type="component" value="Unassembled WGS sequence"/>
</dbReference>
<keyword evidence="1" id="KW-0732">Signal</keyword>
<dbReference type="GO" id="GO:0016011">
    <property type="term" value="C:dystroglycan complex"/>
    <property type="evidence" value="ECO:0007669"/>
    <property type="project" value="TreeGrafter"/>
</dbReference>
<dbReference type="InterPro" id="IPR015919">
    <property type="entry name" value="Cadherin-like_sf"/>
</dbReference>